<reference evidence="3" key="1">
    <citation type="submission" date="2014-03" db="EMBL/GenBank/DDBJ databases">
        <title>The Genome Sequence of Puccinia striiformis f. sp. tritici PST-78.</title>
        <authorList>
            <consortium name="The Broad Institute Genome Sequencing Platform"/>
            <person name="Cuomo C."/>
            <person name="Hulbert S."/>
            <person name="Chen X."/>
            <person name="Walker B."/>
            <person name="Young S.K."/>
            <person name="Zeng Q."/>
            <person name="Gargeya S."/>
            <person name="Fitzgerald M."/>
            <person name="Haas B."/>
            <person name="Abouelleil A."/>
            <person name="Alvarado L."/>
            <person name="Arachchi H.M."/>
            <person name="Berlin A.M."/>
            <person name="Chapman S.B."/>
            <person name="Goldberg J."/>
            <person name="Griggs A."/>
            <person name="Gujja S."/>
            <person name="Hansen M."/>
            <person name="Howarth C."/>
            <person name="Imamovic A."/>
            <person name="Larimer J."/>
            <person name="McCowan C."/>
            <person name="Montmayeur A."/>
            <person name="Murphy C."/>
            <person name="Neiman D."/>
            <person name="Pearson M."/>
            <person name="Priest M."/>
            <person name="Roberts A."/>
            <person name="Saif S."/>
            <person name="Shea T."/>
            <person name="Sisk P."/>
            <person name="Sykes S."/>
            <person name="Wortman J."/>
            <person name="Nusbaum C."/>
            <person name="Birren B."/>
        </authorList>
    </citation>
    <scope>NUCLEOTIDE SEQUENCE [LARGE SCALE GENOMIC DNA]</scope>
    <source>
        <strain evidence="3">race PST-78</strain>
    </source>
</reference>
<feature type="compositionally biased region" description="Low complexity" evidence="1">
    <location>
        <begin position="190"/>
        <end position="214"/>
    </location>
</feature>
<organism evidence="2 3">
    <name type="scientific">Puccinia striiformis f. sp. tritici PST-78</name>
    <dbReference type="NCBI Taxonomy" id="1165861"/>
    <lineage>
        <taxon>Eukaryota</taxon>
        <taxon>Fungi</taxon>
        <taxon>Dikarya</taxon>
        <taxon>Basidiomycota</taxon>
        <taxon>Pucciniomycotina</taxon>
        <taxon>Pucciniomycetes</taxon>
        <taxon>Pucciniales</taxon>
        <taxon>Pucciniaceae</taxon>
        <taxon>Puccinia</taxon>
    </lineage>
</organism>
<feature type="compositionally biased region" description="Basic and acidic residues" evidence="1">
    <location>
        <begin position="262"/>
        <end position="272"/>
    </location>
</feature>
<dbReference type="Proteomes" id="UP000054564">
    <property type="component" value="Unassembled WGS sequence"/>
</dbReference>
<sequence length="289" mass="30702">MSNSHQMEGYVVLASCDPRHPVLRTAGSIMAHKFLNILAEDTNQTNSLFQFVCGKQAVKDVLGPWPTPARTRKQRGGIDGDDADAAHCLGKATHGAWQSGWPGTLTATVLKSLGVTLSVQSRRVHTALANRWFKLTGPPAPDATVVGADDLTDLGDDSSDDNDDPPDGDLAVQSRPKKPLPCQKTKVAGKKGPAAPKPSSIKKLAAATKQATNKNSKKKATTTRGRRDDSLETSAALSPFLDEAEPLSSDEAQSLSSDEVESLVHRITRESSSKSSKSDASSFPSLPQP</sequence>
<accession>A0A0L0VHY2</accession>
<feature type="compositionally biased region" description="Low complexity" evidence="1">
    <location>
        <begin position="273"/>
        <end position="289"/>
    </location>
</feature>
<protein>
    <submittedName>
        <fullName evidence="2">Uncharacterized protein</fullName>
    </submittedName>
</protein>
<feature type="compositionally biased region" description="Acidic residues" evidence="1">
    <location>
        <begin position="150"/>
        <end position="167"/>
    </location>
</feature>
<dbReference type="AlphaFoldDB" id="A0A0L0VHY2"/>
<keyword evidence="3" id="KW-1185">Reference proteome</keyword>
<evidence type="ECO:0000313" key="2">
    <source>
        <dbReference type="EMBL" id="KNE98868.1"/>
    </source>
</evidence>
<feature type="region of interest" description="Disordered" evidence="1">
    <location>
        <begin position="134"/>
        <end position="289"/>
    </location>
</feature>
<comment type="caution">
    <text evidence="2">The sequence shown here is derived from an EMBL/GenBank/DDBJ whole genome shotgun (WGS) entry which is preliminary data.</text>
</comment>
<dbReference type="EMBL" id="AJIL01000052">
    <property type="protein sequence ID" value="KNE98868.1"/>
    <property type="molecule type" value="Genomic_DNA"/>
</dbReference>
<name>A0A0L0VHY2_9BASI</name>
<gene>
    <name evidence="2" type="ORF">PSTG_07889</name>
</gene>
<evidence type="ECO:0000256" key="1">
    <source>
        <dbReference type="SAM" id="MobiDB-lite"/>
    </source>
</evidence>
<proteinExistence type="predicted"/>
<evidence type="ECO:0000313" key="3">
    <source>
        <dbReference type="Proteomes" id="UP000054564"/>
    </source>
</evidence>